<dbReference type="Proteomes" id="UP001175227">
    <property type="component" value="Unassembled WGS sequence"/>
</dbReference>
<dbReference type="AlphaFoldDB" id="A0AA39UJX6"/>
<name>A0AA39UJX6_9AGAR</name>
<protein>
    <submittedName>
        <fullName evidence="1">Uncharacterized protein</fullName>
    </submittedName>
</protein>
<proteinExistence type="predicted"/>
<accession>A0AA39UJX6</accession>
<reference evidence="1" key="1">
    <citation type="submission" date="2023-06" db="EMBL/GenBank/DDBJ databases">
        <authorList>
            <consortium name="Lawrence Berkeley National Laboratory"/>
            <person name="Ahrendt S."/>
            <person name="Sahu N."/>
            <person name="Indic B."/>
            <person name="Wong-Bajracharya J."/>
            <person name="Merenyi Z."/>
            <person name="Ke H.-M."/>
            <person name="Monk M."/>
            <person name="Kocsube S."/>
            <person name="Drula E."/>
            <person name="Lipzen A."/>
            <person name="Balint B."/>
            <person name="Henrissat B."/>
            <person name="Andreopoulos B."/>
            <person name="Martin F.M."/>
            <person name="Harder C.B."/>
            <person name="Rigling D."/>
            <person name="Ford K.L."/>
            <person name="Foster G.D."/>
            <person name="Pangilinan J."/>
            <person name="Papanicolaou A."/>
            <person name="Barry K."/>
            <person name="LaButti K."/>
            <person name="Viragh M."/>
            <person name="Koriabine M."/>
            <person name="Yan M."/>
            <person name="Riley R."/>
            <person name="Champramary S."/>
            <person name="Plett K.L."/>
            <person name="Tsai I.J."/>
            <person name="Slot J."/>
            <person name="Sipos G."/>
            <person name="Plett J."/>
            <person name="Nagy L.G."/>
            <person name="Grigoriev I.V."/>
        </authorList>
    </citation>
    <scope>NUCLEOTIDE SEQUENCE</scope>
    <source>
        <strain evidence="1">ICMP 16352</strain>
    </source>
</reference>
<sequence length="155" mass="17927">MLQACLHGVAFKLRNNSPNRQSVEKDYRLRHHGRNNVRSQYRTGKYRNEWRAFGEDEQQGEVKKEFRLRGESDEDTTNLRKLRNPRSIKTFSPHGVDIAMYYPVIAVNKAFSSQIPSPLGSDYENQLRVSELFEDITRVFPNSTTSTSSVPSSCR</sequence>
<evidence type="ECO:0000313" key="2">
    <source>
        <dbReference type="Proteomes" id="UP001175227"/>
    </source>
</evidence>
<organism evidence="1 2">
    <name type="scientific">Armillaria novae-zelandiae</name>
    <dbReference type="NCBI Taxonomy" id="153914"/>
    <lineage>
        <taxon>Eukaryota</taxon>
        <taxon>Fungi</taxon>
        <taxon>Dikarya</taxon>
        <taxon>Basidiomycota</taxon>
        <taxon>Agaricomycotina</taxon>
        <taxon>Agaricomycetes</taxon>
        <taxon>Agaricomycetidae</taxon>
        <taxon>Agaricales</taxon>
        <taxon>Marasmiineae</taxon>
        <taxon>Physalacriaceae</taxon>
        <taxon>Armillaria</taxon>
    </lineage>
</organism>
<dbReference type="EMBL" id="JAUEPR010000001">
    <property type="protein sequence ID" value="KAK0490888.1"/>
    <property type="molecule type" value="Genomic_DNA"/>
</dbReference>
<evidence type="ECO:0000313" key="1">
    <source>
        <dbReference type="EMBL" id="KAK0490888.1"/>
    </source>
</evidence>
<keyword evidence="2" id="KW-1185">Reference proteome</keyword>
<gene>
    <name evidence="1" type="ORF">IW261DRAFT_1434546</name>
</gene>
<comment type="caution">
    <text evidence="1">The sequence shown here is derived from an EMBL/GenBank/DDBJ whole genome shotgun (WGS) entry which is preliminary data.</text>
</comment>